<proteinExistence type="predicted"/>
<sequence length="214" mass="21667">MHITGSATVHAPVEQVWSGVLDPAVLARTIPGCERLETVGVDHYRGTIQVGVAAISGAFDGEVKLEDKQEPATLTLRASGSGSPGTVQADVAVHLAEDTPGQTTVTYDATAVVGGMIGGVGQRVLVGVAKRTAEEFFRALDAELTEAQPAVTVPEQATAPSTESVPGGSARVQSFPGRVATRGGSQDGFVAGALFGAAVALAGVLVGAVVARRR</sequence>
<dbReference type="InterPro" id="IPR023393">
    <property type="entry name" value="START-like_dom_sf"/>
</dbReference>
<dbReference type="PANTHER" id="PTHR38588:SF1">
    <property type="entry name" value="BLL0334 PROTEIN"/>
    <property type="match status" value="1"/>
</dbReference>
<dbReference type="InterPro" id="IPR010419">
    <property type="entry name" value="CO_DH_gsu"/>
</dbReference>
<dbReference type="Gene3D" id="3.30.530.20">
    <property type="match status" value="1"/>
</dbReference>
<organism evidence="2 3">
    <name type="scientific">Lipingzhangella rawalii</name>
    <dbReference type="NCBI Taxonomy" id="2055835"/>
    <lineage>
        <taxon>Bacteria</taxon>
        <taxon>Bacillati</taxon>
        <taxon>Actinomycetota</taxon>
        <taxon>Actinomycetes</taxon>
        <taxon>Streptosporangiales</taxon>
        <taxon>Nocardiopsidaceae</taxon>
        <taxon>Lipingzhangella</taxon>
    </lineage>
</organism>
<keyword evidence="1" id="KW-0472">Membrane</keyword>
<dbReference type="RefSeq" id="WP_310914063.1">
    <property type="nucleotide sequence ID" value="NZ_JAVLVT010000012.1"/>
</dbReference>
<evidence type="ECO:0000313" key="2">
    <source>
        <dbReference type="EMBL" id="MDS1272477.1"/>
    </source>
</evidence>
<dbReference type="Pfam" id="PF06240">
    <property type="entry name" value="COXG"/>
    <property type="match status" value="1"/>
</dbReference>
<dbReference type="CDD" id="cd05018">
    <property type="entry name" value="CoxG"/>
    <property type="match status" value="1"/>
</dbReference>
<dbReference type="EMBL" id="JAVLVT010000012">
    <property type="protein sequence ID" value="MDS1272477.1"/>
    <property type="molecule type" value="Genomic_DNA"/>
</dbReference>
<keyword evidence="1" id="KW-0812">Transmembrane</keyword>
<dbReference type="Proteomes" id="UP001250214">
    <property type="component" value="Unassembled WGS sequence"/>
</dbReference>
<gene>
    <name evidence="2" type="ORF">RIF23_19500</name>
</gene>
<keyword evidence="1" id="KW-1133">Transmembrane helix</keyword>
<evidence type="ECO:0000313" key="3">
    <source>
        <dbReference type="Proteomes" id="UP001250214"/>
    </source>
</evidence>
<feature type="transmembrane region" description="Helical" evidence="1">
    <location>
        <begin position="189"/>
        <end position="211"/>
    </location>
</feature>
<accession>A0ABU2HBV6</accession>
<reference evidence="3" key="1">
    <citation type="submission" date="2023-07" db="EMBL/GenBank/DDBJ databases">
        <title>Novel species in the genus Lipingzhangella isolated from Sambhar Salt Lake.</title>
        <authorList>
            <person name="Jiya N."/>
            <person name="Kajale S."/>
            <person name="Sharma A."/>
        </authorList>
    </citation>
    <scope>NUCLEOTIDE SEQUENCE [LARGE SCALE GENOMIC DNA]</scope>
    <source>
        <strain evidence="3">LS1_29</strain>
    </source>
</reference>
<name>A0ABU2HBV6_9ACTN</name>
<protein>
    <submittedName>
        <fullName evidence="2">Carbon monoxide dehydrogenase subunit G</fullName>
    </submittedName>
</protein>
<evidence type="ECO:0000256" key="1">
    <source>
        <dbReference type="SAM" id="Phobius"/>
    </source>
</evidence>
<dbReference type="PANTHER" id="PTHR38588">
    <property type="entry name" value="BLL0334 PROTEIN"/>
    <property type="match status" value="1"/>
</dbReference>
<comment type="caution">
    <text evidence="2">The sequence shown here is derived from an EMBL/GenBank/DDBJ whole genome shotgun (WGS) entry which is preliminary data.</text>
</comment>
<keyword evidence="3" id="KW-1185">Reference proteome</keyword>
<dbReference type="SUPFAM" id="SSF55961">
    <property type="entry name" value="Bet v1-like"/>
    <property type="match status" value="1"/>
</dbReference>